<gene>
    <name evidence="9" type="primary">tar</name>
    <name evidence="9" type="ORF">AMST5_04303</name>
</gene>
<proteinExistence type="inferred from homology"/>
<dbReference type="FunFam" id="1.10.287.950:FF:000001">
    <property type="entry name" value="Methyl-accepting chemotaxis sensory transducer"/>
    <property type="match status" value="1"/>
</dbReference>
<dbReference type="Gene3D" id="1.10.287.950">
    <property type="entry name" value="Methyl-accepting chemotaxis protein"/>
    <property type="match status" value="1"/>
</dbReference>
<feature type="coiled-coil region" evidence="3">
    <location>
        <begin position="199"/>
        <end position="226"/>
    </location>
</feature>
<dbReference type="PROSITE" id="PS50192">
    <property type="entry name" value="T_SNARE"/>
    <property type="match status" value="1"/>
</dbReference>
<dbReference type="SUPFAM" id="SSF158472">
    <property type="entry name" value="HAMP domain-like"/>
    <property type="match status" value="1"/>
</dbReference>
<dbReference type="SMART" id="SM00304">
    <property type="entry name" value="HAMP"/>
    <property type="match status" value="2"/>
</dbReference>
<evidence type="ECO:0000256" key="3">
    <source>
        <dbReference type="SAM" id="Coils"/>
    </source>
</evidence>
<dbReference type="Pfam" id="PF00672">
    <property type="entry name" value="HAMP"/>
    <property type="match status" value="1"/>
</dbReference>
<keyword evidence="5" id="KW-1133">Transmembrane helix</keyword>
<keyword evidence="1" id="KW-0145">Chemotaxis</keyword>
<dbReference type="Pfam" id="PF00015">
    <property type="entry name" value="MCPsignal"/>
    <property type="match status" value="1"/>
</dbReference>
<dbReference type="InterPro" id="IPR051310">
    <property type="entry name" value="MCP_chemotaxis"/>
</dbReference>
<dbReference type="SMART" id="SM00283">
    <property type="entry name" value="MA"/>
    <property type="match status" value="1"/>
</dbReference>
<feature type="domain" description="T-SNARE coiled-coil homology" evidence="7">
    <location>
        <begin position="565"/>
        <end position="627"/>
    </location>
</feature>
<evidence type="ECO:0000259" key="7">
    <source>
        <dbReference type="PROSITE" id="PS50192"/>
    </source>
</evidence>
<dbReference type="GO" id="GO:0006935">
    <property type="term" value="P:chemotaxis"/>
    <property type="evidence" value="ECO:0007669"/>
    <property type="project" value="UniProtKB-KW"/>
</dbReference>
<dbReference type="InterPro" id="IPR000727">
    <property type="entry name" value="T_SNARE_dom"/>
</dbReference>
<evidence type="ECO:0000313" key="9">
    <source>
        <dbReference type="EMBL" id="CAJ0893418.1"/>
    </source>
</evidence>
<sequence length="688" mass="73517">MTPSNQPDITSLPFAPRDRRAQRLFARAVLFACLVDCSTEAQMRVYLDNVKLGLKTLLPIGALTLLFMIVLLLGTHRLYWLKENYASLVERSNGGLLKLVQANRLAAKIGYASHALLDFQADHPQAIAAQEAFHKSPALAQSLLKEAADAWPEHATKMKDFATRIRAIADEAARPAAMALNLPGVDSGTSLKPIELDQMAKAARLLAALDEKIQKLDADMSAFNDQQLAALRQEAEDLRNGADVAIWLMIGSALVAMAAGVASSVWLTRTSIVQPILAIATQMTHVAKEDFSIRITGLRRADELGDMARALQSLKESGLAHRTAEASAAQERERVETEHRASQTRVLQNERDAVAQSIGRGLKALSQRDLTHRMKDPLPDAYRRLQEDFNAAMTQLEAAIRHVAGGADLIGTASMEITSAADDLSRRTEQQAASIEETVAAISEITSTVGKTASGAQHASAVVSTTKNDAEKSGEVVKRAVEAINRIDKSSQNIAQIIGVIDEIAFQTNLLALNAGVEAARAGVAGRGFAVVASEVRALAQRSAEAAKEIKGLISSSTQEVSEGVTLVVEAGKALDRIVGAVAQIDDIVSEIAFGASEQATSLQQINTAVSQMDQDVQKNAAMVEETTAATHNLKRETEALISSIASFRLGGMGPQGARPKAPLKVVNANAPVFAAQNGTADGDWVEF</sequence>
<feature type="transmembrane region" description="Helical" evidence="5">
    <location>
        <begin position="57"/>
        <end position="74"/>
    </location>
</feature>
<feature type="domain" description="HAMP" evidence="8">
    <location>
        <begin position="356"/>
        <end position="401"/>
    </location>
</feature>
<keyword evidence="3" id="KW-0175">Coiled coil</keyword>
<reference evidence="9" key="1">
    <citation type="submission" date="2023-07" db="EMBL/GenBank/DDBJ databases">
        <authorList>
            <person name="Pelsma A.J. K."/>
        </authorList>
    </citation>
    <scope>NUCLEOTIDE SEQUENCE</scope>
</reference>
<feature type="transmembrane region" description="Helical" evidence="5">
    <location>
        <begin position="244"/>
        <end position="267"/>
    </location>
</feature>
<feature type="compositionally biased region" description="Basic and acidic residues" evidence="4">
    <location>
        <begin position="319"/>
        <end position="341"/>
    </location>
</feature>
<feature type="region of interest" description="Disordered" evidence="4">
    <location>
        <begin position="319"/>
        <end position="345"/>
    </location>
</feature>
<dbReference type="PROSITE" id="PS50111">
    <property type="entry name" value="CHEMOTAXIS_TRANSDUC_2"/>
    <property type="match status" value="1"/>
</dbReference>
<dbReference type="GO" id="GO:0016020">
    <property type="term" value="C:membrane"/>
    <property type="evidence" value="ECO:0007669"/>
    <property type="project" value="InterPro"/>
</dbReference>
<keyword evidence="5" id="KW-0812">Transmembrane</keyword>
<name>A0AA48M660_9ZZZZ</name>
<keyword evidence="5" id="KW-0472">Membrane</keyword>
<dbReference type="InterPro" id="IPR003660">
    <property type="entry name" value="HAMP_dom"/>
</dbReference>
<evidence type="ECO:0000259" key="8">
    <source>
        <dbReference type="PROSITE" id="PS50885"/>
    </source>
</evidence>
<dbReference type="PANTHER" id="PTHR43531">
    <property type="entry name" value="PROTEIN ICFG"/>
    <property type="match status" value="1"/>
</dbReference>
<evidence type="ECO:0000256" key="5">
    <source>
        <dbReference type="SAM" id="Phobius"/>
    </source>
</evidence>
<feature type="domain" description="Methyl-accepting transducer" evidence="6">
    <location>
        <begin position="406"/>
        <end position="635"/>
    </location>
</feature>
<dbReference type="GO" id="GO:0007165">
    <property type="term" value="P:signal transduction"/>
    <property type="evidence" value="ECO:0007669"/>
    <property type="project" value="InterPro"/>
</dbReference>
<dbReference type="CDD" id="cd11386">
    <property type="entry name" value="MCP_signal"/>
    <property type="match status" value="1"/>
</dbReference>
<dbReference type="CDD" id="cd06225">
    <property type="entry name" value="HAMP"/>
    <property type="match status" value="1"/>
</dbReference>
<accession>A0AA48M660</accession>
<dbReference type="GO" id="GO:0004888">
    <property type="term" value="F:transmembrane signaling receptor activity"/>
    <property type="evidence" value="ECO:0007669"/>
    <property type="project" value="InterPro"/>
</dbReference>
<dbReference type="InterPro" id="IPR004089">
    <property type="entry name" value="MCPsignal_dom"/>
</dbReference>
<dbReference type="SUPFAM" id="SSF58104">
    <property type="entry name" value="Methyl-accepting chemotaxis protein (MCP) signaling domain"/>
    <property type="match status" value="1"/>
</dbReference>
<comment type="similarity">
    <text evidence="2">Belongs to the methyl-accepting chemotaxis (MCP) protein family.</text>
</comment>
<dbReference type="PANTHER" id="PTHR43531:SF11">
    <property type="entry name" value="METHYL-ACCEPTING CHEMOTAXIS PROTEIN 3"/>
    <property type="match status" value="1"/>
</dbReference>
<dbReference type="InterPro" id="IPR004090">
    <property type="entry name" value="Chemotax_Me-accpt_rcpt"/>
</dbReference>
<organism evidence="9">
    <name type="scientific">freshwater sediment metagenome</name>
    <dbReference type="NCBI Taxonomy" id="556182"/>
    <lineage>
        <taxon>unclassified sequences</taxon>
        <taxon>metagenomes</taxon>
        <taxon>ecological metagenomes</taxon>
    </lineage>
</organism>
<evidence type="ECO:0000256" key="1">
    <source>
        <dbReference type="ARBA" id="ARBA00022500"/>
    </source>
</evidence>
<dbReference type="PRINTS" id="PR00260">
    <property type="entry name" value="CHEMTRNSDUCR"/>
</dbReference>
<dbReference type="PROSITE" id="PS50885">
    <property type="entry name" value="HAMP"/>
    <property type="match status" value="2"/>
</dbReference>
<feature type="domain" description="HAMP" evidence="8">
    <location>
        <begin position="270"/>
        <end position="323"/>
    </location>
</feature>
<dbReference type="EMBL" id="OY288114">
    <property type="protein sequence ID" value="CAJ0893418.1"/>
    <property type="molecule type" value="Genomic_DNA"/>
</dbReference>
<protein>
    <submittedName>
        <fullName evidence="9">Methyl-accepting chemotaxis protein II</fullName>
    </submittedName>
</protein>
<dbReference type="Gene3D" id="6.10.340.10">
    <property type="match status" value="1"/>
</dbReference>
<evidence type="ECO:0000256" key="2">
    <source>
        <dbReference type="ARBA" id="ARBA00029447"/>
    </source>
</evidence>
<dbReference type="AlphaFoldDB" id="A0AA48M660"/>
<evidence type="ECO:0000259" key="6">
    <source>
        <dbReference type="PROSITE" id="PS50111"/>
    </source>
</evidence>
<evidence type="ECO:0000256" key="4">
    <source>
        <dbReference type="SAM" id="MobiDB-lite"/>
    </source>
</evidence>